<accession>A0A371H8C4</accession>
<protein>
    <submittedName>
        <fullName evidence="1">Uncharacterized protein</fullName>
    </submittedName>
</protein>
<evidence type="ECO:0000313" key="1">
    <source>
        <dbReference type="EMBL" id="RDX99052.1"/>
    </source>
</evidence>
<dbReference type="EMBL" id="QJKJ01003317">
    <property type="protein sequence ID" value="RDX99052.1"/>
    <property type="molecule type" value="Genomic_DNA"/>
</dbReference>
<feature type="non-terminal residue" evidence="1">
    <location>
        <position position="1"/>
    </location>
</feature>
<reference evidence="1" key="1">
    <citation type="submission" date="2018-05" db="EMBL/GenBank/DDBJ databases">
        <title>Draft genome of Mucuna pruriens seed.</title>
        <authorList>
            <person name="Nnadi N.E."/>
            <person name="Vos R."/>
            <person name="Hasami M.H."/>
            <person name="Devisetty U.K."/>
            <person name="Aguiy J.C."/>
        </authorList>
    </citation>
    <scope>NUCLEOTIDE SEQUENCE [LARGE SCALE GENOMIC DNA]</scope>
    <source>
        <strain evidence="1">JCA_2017</strain>
    </source>
</reference>
<dbReference type="AlphaFoldDB" id="A0A371H8C4"/>
<name>A0A371H8C4_MUCPR</name>
<organism evidence="1 2">
    <name type="scientific">Mucuna pruriens</name>
    <name type="common">Velvet bean</name>
    <name type="synonym">Dolichos pruriens</name>
    <dbReference type="NCBI Taxonomy" id="157652"/>
    <lineage>
        <taxon>Eukaryota</taxon>
        <taxon>Viridiplantae</taxon>
        <taxon>Streptophyta</taxon>
        <taxon>Embryophyta</taxon>
        <taxon>Tracheophyta</taxon>
        <taxon>Spermatophyta</taxon>
        <taxon>Magnoliopsida</taxon>
        <taxon>eudicotyledons</taxon>
        <taxon>Gunneridae</taxon>
        <taxon>Pentapetalae</taxon>
        <taxon>rosids</taxon>
        <taxon>fabids</taxon>
        <taxon>Fabales</taxon>
        <taxon>Fabaceae</taxon>
        <taxon>Papilionoideae</taxon>
        <taxon>50 kb inversion clade</taxon>
        <taxon>NPAAA clade</taxon>
        <taxon>indigoferoid/millettioid clade</taxon>
        <taxon>Phaseoleae</taxon>
        <taxon>Mucuna</taxon>
    </lineage>
</organism>
<dbReference type="Proteomes" id="UP000257109">
    <property type="component" value="Unassembled WGS sequence"/>
</dbReference>
<gene>
    <name evidence="1" type="ORF">CR513_17943</name>
</gene>
<comment type="caution">
    <text evidence="1">The sequence shown here is derived from an EMBL/GenBank/DDBJ whole genome shotgun (WGS) entry which is preliminary data.</text>
</comment>
<evidence type="ECO:0000313" key="2">
    <source>
        <dbReference type="Proteomes" id="UP000257109"/>
    </source>
</evidence>
<sequence>MILLVQQASSRNDVVAELAGAVLGASELCRVIGLLDWAAPLRLRSPLGCWTVESASLGGSQSGRDDFSWAETLDGPRSFGVFPPHLNEIHSQNNSKASLSSKVEVDHDKSHVLKFNSVQVREDLSYEVSFKD</sequence>
<proteinExistence type="predicted"/>
<keyword evidence="2" id="KW-1185">Reference proteome</keyword>